<dbReference type="AlphaFoldDB" id="A0A4R4TN49"/>
<dbReference type="GO" id="GO:0008745">
    <property type="term" value="F:N-acetylmuramoyl-L-alanine amidase activity"/>
    <property type="evidence" value="ECO:0007669"/>
    <property type="project" value="InterPro"/>
</dbReference>
<dbReference type="GO" id="GO:0009253">
    <property type="term" value="P:peptidoglycan catabolic process"/>
    <property type="evidence" value="ECO:0007669"/>
    <property type="project" value="InterPro"/>
</dbReference>
<dbReference type="Gene3D" id="3.40.80.10">
    <property type="entry name" value="Peptidoglycan recognition protein-like"/>
    <property type="match status" value="2"/>
</dbReference>
<protein>
    <submittedName>
        <fullName evidence="4">Peptidoglycan recognition protein</fullName>
    </submittedName>
</protein>
<dbReference type="SUPFAM" id="SSF55846">
    <property type="entry name" value="N-acetylmuramoyl-L-alanine amidase-like"/>
    <property type="match status" value="2"/>
</dbReference>
<sequence length="759" mass="79795">MAAYEPEDPPFELVKRADWGAVVEYPHPPGSWNPKNGGIILHCLSQDRVSPESHSNCFARVRELQVAHMVAPGPEGVPAEPDIAHSYLVCQHGTVFEGRGVLRRPFANDTISGGNMRYYAVCALIGVQDTPSDGVLASLDALDQYLGDLAGNYAAGLEILPYDAESGSPGDGIRAALRSGGVGGRPRPTQPVPKPKPITVVSRAGWGAAEPRDPIGTVSTSSRTGFLVHYSAGSASQTPRQLQNGMMNRGLSDVGYNFLVDVEGVVYEGRGWHGLGAHASGFNTAYVGICVIGFNDDMNNGSGGLKRPIADALLSMYHKANDIMGKELTASYHGRVESTECPGAILRAWVNGGMPGTVREVADGFGGGHGSIGGGGGNGTYPNVIYRSVSSQQRAVNGLGYTPPLVVDGSFGPLTEAGVKWLQRLVGTDADGIWGPNTEAAYLAYVGGSSRGDTSIRSVAGQQRAVNGLGYTPKLDVDGVFGPLTEAGVKWLQRRVGTGDDGMWGPNTEAAYLAHIGQSNDVGAVRSVAGQQRAVNGLGYTPQLVVDGDFGSLTEAGVRWLQRLVGVADDGLWGPNTETAYLRHVGNSGSGGRGTTDVRPVSYQQRAVNTLGHRPPLDVDGEFGPLTDAGVRWLQRLVGVPDDGLWGPTTERAHQSYLDHGARLTVDGEFGPTTVRATQRAIGATPDGDWGTASKRALQRHLNDVDDAGLVVDGDFGQASVKALQTYLNRIVGAGLTVDGDWGGATTSALQRALNLAKF</sequence>
<dbReference type="InterPro" id="IPR006619">
    <property type="entry name" value="PGRP_domain_met/bac"/>
</dbReference>
<dbReference type="CDD" id="cd06583">
    <property type="entry name" value="PGRP"/>
    <property type="match status" value="1"/>
</dbReference>
<dbReference type="SUPFAM" id="SSF47090">
    <property type="entry name" value="PGBD-like"/>
    <property type="match status" value="4"/>
</dbReference>
<dbReference type="Proteomes" id="UP000295345">
    <property type="component" value="Unassembled WGS sequence"/>
</dbReference>
<dbReference type="InterPro" id="IPR002502">
    <property type="entry name" value="Amidase_domain"/>
</dbReference>
<dbReference type="Pfam" id="PF01510">
    <property type="entry name" value="Amidase_2"/>
    <property type="match status" value="1"/>
</dbReference>
<evidence type="ECO:0000313" key="4">
    <source>
        <dbReference type="EMBL" id="TDC78116.1"/>
    </source>
</evidence>
<feature type="domain" description="Peptidoglycan recognition protein family" evidence="3">
    <location>
        <begin position="198"/>
        <end position="341"/>
    </location>
</feature>
<dbReference type="InterPro" id="IPR002477">
    <property type="entry name" value="Peptidoglycan-bd-like"/>
</dbReference>
<dbReference type="InterPro" id="IPR036366">
    <property type="entry name" value="PGBDSf"/>
</dbReference>
<dbReference type="SMART" id="SM00701">
    <property type="entry name" value="PGRP"/>
    <property type="match status" value="1"/>
</dbReference>
<comment type="caution">
    <text evidence="4">The sequence shown here is derived from an EMBL/GenBank/DDBJ whole genome shotgun (WGS) entry which is preliminary data.</text>
</comment>
<evidence type="ECO:0000259" key="3">
    <source>
        <dbReference type="SMART" id="SM00701"/>
    </source>
</evidence>
<gene>
    <name evidence="4" type="ORF">E1283_05820</name>
</gene>
<dbReference type="Pfam" id="PF01471">
    <property type="entry name" value="PG_binding_1"/>
    <property type="match status" value="4"/>
</dbReference>
<dbReference type="OrthoDB" id="514320at2"/>
<proteinExistence type="inferred from homology"/>
<keyword evidence="5" id="KW-1185">Reference proteome</keyword>
<comment type="similarity">
    <text evidence="1">Belongs to the N-acetylmuramoyl-L-alanine amidase 2 family.</text>
</comment>
<evidence type="ECO:0000313" key="5">
    <source>
        <dbReference type="Proteomes" id="UP000295345"/>
    </source>
</evidence>
<dbReference type="RefSeq" id="WP_132816794.1">
    <property type="nucleotide sequence ID" value="NZ_SMKI01000039.1"/>
</dbReference>
<organism evidence="4 5">
    <name type="scientific">Streptomyces hainanensis</name>
    <dbReference type="NCBI Taxonomy" id="402648"/>
    <lineage>
        <taxon>Bacteria</taxon>
        <taxon>Bacillati</taxon>
        <taxon>Actinomycetota</taxon>
        <taxon>Actinomycetes</taxon>
        <taxon>Kitasatosporales</taxon>
        <taxon>Streptomycetaceae</taxon>
        <taxon>Streptomyces</taxon>
    </lineage>
</organism>
<dbReference type="InterPro" id="IPR036505">
    <property type="entry name" value="Amidase/PGRP_sf"/>
</dbReference>
<evidence type="ECO:0000256" key="1">
    <source>
        <dbReference type="ARBA" id="ARBA00007553"/>
    </source>
</evidence>
<dbReference type="EMBL" id="SMKI01000039">
    <property type="protein sequence ID" value="TDC78116.1"/>
    <property type="molecule type" value="Genomic_DNA"/>
</dbReference>
<dbReference type="InterPro" id="IPR036365">
    <property type="entry name" value="PGBD-like_sf"/>
</dbReference>
<dbReference type="GO" id="GO:0008270">
    <property type="term" value="F:zinc ion binding"/>
    <property type="evidence" value="ECO:0007669"/>
    <property type="project" value="InterPro"/>
</dbReference>
<feature type="region of interest" description="Disordered" evidence="2">
    <location>
        <begin position="173"/>
        <end position="197"/>
    </location>
</feature>
<dbReference type="InterPro" id="IPR015510">
    <property type="entry name" value="PGRP"/>
</dbReference>
<dbReference type="PANTHER" id="PTHR11022">
    <property type="entry name" value="PEPTIDOGLYCAN RECOGNITION PROTEIN"/>
    <property type="match status" value="1"/>
</dbReference>
<dbReference type="PANTHER" id="PTHR11022:SF41">
    <property type="entry name" value="PEPTIDOGLYCAN-RECOGNITION PROTEIN LC-RELATED"/>
    <property type="match status" value="1"/>
</dbReference>
<accession>A0A4R4TN49</accession>
<name>A0A4R4TN49_9ACTN</name>
<dbReference type="Gene3D" id="1.10.101.10">
    <property type="entry name" value="PGBD-like superfamily/PGBD"/>
    <property type="match status" value="5"/>
</dbReference>
<reference evidence="4 5" key="1">
    <citation type="submission" date="2019-03" db="EMBL/GenBank/DDBJ databases">
        <title>Draft genome sequences of novel Actinobacteria.</title>
        <authorList>
            <person name="Sahin N."/>
            <person name="Ay H."/>
            <person name="Saygin H."/>
        </authorList>
    </citation>
    <scope>NUCLEOTIDE SEQUENCE [LARGE SCALE GENOMIC DNA]</scope>
    <source>
        <strain evidence="4 5">DSM 41900</strain>
    </source>
</reference>
<evidence type="ECO:0000256" key="2">
    <source>
        <dbReference type="SAM" id="MobiDB-lite"/>
    </source>
</evidence>